<reference evidence="1" key="1">
    <citation type="submission" date="2021-01" db="EMBL/GenBank/DDBJ databases">
        <title>Genomic Encyclopedia of Type Strains, Phase IV (KMG-IV): sequencing the most valuable type-strain genomes for metagenomic binning, comparative biology and taxonomic classification.</title>
        <authorList>
            <person name="Goeker M."/>
        </authorList>
    </citation>
    <scope>NUCLEOTIDE SEQUENCE</scope>
    <source>
        <strain evidence="1">DSM 25523</strain>
    </source>
</reference>
<dbReference type="Proteomes" id="UP000717624">
    <property type="component" value="Unassembled WGS sequence"/>
</dbReference>
<comment type="caution">
    <text evidence="1">The sequence shown here is derived from an EMBL/GenBank/DDBJ whole genome shotgun (WGS) entry which is preliminary data.</text>
</comment>
<evidence type="ECO:0000313" key="2">
    <source>
        <dbReference type="Proteomes" id="UP000717624"/>
    </source>
</evidence>
<keyword evidence="2" id="KW-1185">Reference proteome</keyword>
<dbReference type="AlphaFoldDB" id="A0A939BR47"/>
<name>A0A939BR47_9BACL</name>
<sequence>MNKSFFYTIDKSVVPEYTKILNLMKVPYLVEEPVVLLREGSSACRIVFPNMPASLYGMVRKLFGRDGEPYPL</sequence>
<evidence type="ECO:0000313" key="1">
    <source>
        <dbReference type="EMBL" id="MBM7589083.1"/>
    </source>
</evidence>
<protein>
    <submittedName>
        <fullName evidence="1">Uncharacterized protein</fullName>
    </submittedName>
</protein>
<gene>
    <name evidence="1" type="ORF">JOD01_000669</name>
</gene>
<accession>A0A939BR47</accession>
<dbReference type="RefSeq" id="WP_204516774.1">
    <property type="nucleotide sequence ID" value="NZ_BAABIN010000009.1"/>
</dbReference>
<organism evidence="1 2">
    <name type="scientific">Brevibacillus fulvus</name>
    <dbReference type="NCBI Taxonomy" id="1125967"/>
    <lineage>
        <taxon>Bacteria</taxon>
        <taxon>Bacillati</taxon>
        <taxon>Bacillota</taxon>
        <taxon>Bacilli</taxon>
        <taxon>Bacillales</taxon>
        <taxon>Paenibacillaceae</taxon>
        <taxon>Brevibacillus</taxon>
    </lineage>
</organism>
<dbReference type="EMBL" id="JAFBEB010000001">
    <property type="protein sequence ID" value="MBM7589083.1"/>
    <property type="molecule type" value="Genomic_DNA"/>
</dbReference>
<proteinExistence type="predicted"/>